<evidence type="ECO:0000256" key="7">
    <source>
        <dbReference type="RuleBase" id="RU000382"/>
    </source>
</evidence>
<dbReference type="Gene3D" id="1.20.1340.10">
    <property type="entry name" value="dopa decarboxylase, N-terminal domain"/>
    <property type="match status" value="1"/>
</dbReference>
<dbReference type="Proteomes" id="UP000008130">
    <property type="component" value="Chromosome"/>
</dbReference>
<dbReference type="PRINTS" id="PR00800">
    <property type="entry name" value="YHDCRBOXLASE"/>
</dbReference>
<dbReference type="RefSeq" id="WP_013654322.1">
    <property type="nucleotide sequence ID" value="NC_015259.1"/>
</dbReference>
<evidence type="ECO:0000313" key="8">
    <source>
        <dbReference type="EMBL" id="ADZ72012.1"/>
    </source>
</evidence>
<dbReference type="EMBL" id="CP002568">
    <property type="protein sequence ID" value="ADZ72012.1"/>
    <property type="molecule type" value="Genomic_DNA"/>
</dbReference>
<dbReference type="PANTHER" id="PTHR11999">
    <property type="entry name" value="GROUP II PYRIDOXAL-5-PHOSPHATE DECARBOXYLASE"/>
    <property type="match status" value="1"/>
</dbReference>
<evidence type="ECO:0000256" key="5">
    <source>
        <dbReference type="ARBA" id="ARBA00023239"/>
    </source>
</evidence>
<gene>
    <name evidence="8" type="ordered locus">SL003B_3591</name>
</gene>
<keyword evidence="3" id="KW-0210">Decarboxylase</keyword>
<comment type="cofactor">
    <cofactor evidence="1 6 7">
        <name>pyridoxal 5'-phosphate</name>
        <dbReference type="ChEBI" id="CHEBI:597326"/>
    </cofactor>
</comment>
<dbReference type="GO" id="GO:0030170">
    <property type="term" value="F:pyridoxal phosphate binding"/>
    <property type="evidence" value="ECO:0007669"/>
    <property type="project" value="InterPro"/>
</dbReference>
<evidence type="ECO:0000256" key="3">
    <source>
        <dbReference type="ARBA" id="ARBA00022793"/>
    </source>
</evidence>
<dbReference type="STRING" id="991905.SL003B_3591"/>
<reference evidence="8 9" key="1">
    <citation type="journal article" date="2011" name="J. Bacteriol.">
        <title>Complete genome sequence of Polymorphum gilvum SL003B-26A1T, a crude oil-degrading bacterium from oil-polluted saline soil.</title>
        <authorList>
            <person name="Li S.G."/>
            <person name="Tang Y.Q."/>
            <person name="Nie Y."/>
            <person name="Cai M."/>
            <person name="Wu X.L."/>
        </authorList>
    </citation>
    <scope>NUCLEOTIDE SEQUENCE [LARGE SCALE GENOMIC DNA]</scope>
    <source>
        <strain evidence="9">LMG 25793 / CGMCC 1.9160 / SL003B-26A1</strain>
    </source>
</reference>
<proteinExistence type="inferred from homology"/>
<dbReference type="GO" id="GO:0016831">
    <property type="term" value="F:carboxy-lyase activity"/>
    <property type="evidence" value="ECO:0007669"/>
    <property type="project" value="UniProtKB-KW"/>
</dbReference>
<feature type="modified residue" description="N6-(pyridoxal phosphate)lysine" evidence="6">
    <location>
        <position position="295"/>
    </location>
</feature>
<dbReference type="PANTHER" id="PTHR11999:SF70">
    <property type="entry name" value="MIP05841P"/>
    <property type="match status" value="1"/>
</dbReference>
<evidence type="ECO:0000256" key="6">
    <source>
        <dbReference type="PIRSR" id="PIRSR602129-50"/>
    </source>
</evidence>
<dbReference type="InterPro" id="IPR010977">
    <property type="entry name" value="Aromatic_deC"/>
</dbReference>
<dbReference type="PATRIC" id="fig|991905.3.peg.3708"/>
<dbReference type="eggNOG" id="COG0076">
    <property type="taxonomic scope" value="Bacteria"/>
</dbReference>
<dbReference type="GO" id="GO:0005737">
    <property type="term" value="C:cytoplasm"/>
    <property type="evidence" value="ECO:0007669"/>
    <property type="project" value="TreeGrafter"/>
</dbReference>
<dbReference type="InterPro" id="IPR015422">
    <property type="entry name" value="PyrdxlP-dep_Trfase_small"/>
</dbReference>
<keyword evidence="5 7" id="KW-0456">Lyase</keyword>
<dbReference type="GO" id="GO:0006520">
    <property type="term" value="P:amino acid metabolic process"/>
    <property type="evidence" value="ECO:0007669"/>
    <property type="project" value="InterPro"/>
</dbReference>
<dbReference type="Gene3D" id="3.40.640.10">
    <property type="entry name" value="Type I PLP-dependent aspartate aminotransferase-like (Major domain)"/>
    <property type="match status" value="1"/>
</dbReference>
<protein>
    <submittedName>
        <fullName evidence="8">Pyridoxal-dependent amino acid decarboxylase protein</fullName>
    </submittedName>
</protein>
<evidence type="ECO:0000256" key="1">
    <source>
        <dbReference type="ARBA" id="ARBA00001933"/>
    </source>
</evidence>
<evidence type="ECO:0000256" key="4">
    <source>
        <dbReference type="ARBA" id="ARBA00022898"/>
    </source>
</evidence>
<name>F2J1V2_POLGS</name>
<accession>F2J1V2</accession>
<dbReference type="GO" id="GO:0019752">
    <property type="term" value="P:carboxylic acid metabolic process"/>
    <property type="evidence" value="ECO:0007669"/>
    <property type="project" value="InterPro"/>
</dbReference>
<dbReference type="OrthoDB" id="9803665at2"/>
<dbReference type="SUPFAM" id="SSF53383">
    <property type="entry name" value="PLP-dependent transferases"/>
    <property type="match status" value="1"/>
</dbReference>
<dbReference type="Pfam" id="PF00282">
    <property type="entry name" value="Pyridoxal_deC"/>
    <property type="match status" value="1"/>
</dbReference>
<dbReference type="InterPro" id="IPR015421">
    <property type="entry name" value="PyrdxlP-dep_Trfase_major"/>
</dbReference>
<evidence type="ECO:0000256" key="2">
    <source>
        <dbReference type="ARBA" id="ARBA00009533"/>
    </source>
</evidence>
<dbReference type="Gene3D" id="3.90.1150.10">
    <property type="entry name" value="Aspartate Aminotransferase, domain 1"/>
    <property type="match status" value="1"/>
</dbReference>
<organism evidence="8 9">
    <name type="scientific">Polymorphum gilvum (strain LMG 25793 / CGMCC 1.9160 / SL003B-26A1)</name>
    <dbReference type="NCBI Taxonomy" id="991905"/>
    <lineage>
        <taxon>Bacteria</taxon>
        <taxon>Pseudomonadati</taxon>
        <taxon>Pseudomonadota</taxon>
        <taxon>Alphaproteobacteria</taxon>
        <taxon>Rhodobacterales</taxon>
        <taxon>Paracoccaceae</taxon>
        <taxon>Polymorphum</taxon>
    </lineage>
</organism>
<comment type="similarity">
    <text evidence="2 7">Belongs to the group II decarboxylase family.</text>
</comment>
<dbReference type="HOGENOM" id="CLU_011856_3_1_5"/>
<evidence type="ECO:0000313" key="9">
    <source>
        <dbReference type="Proteomes" id="UP000008130"/>
    </source>
</evidence>
<dbReference type="InterPro" id="IPR002129">
    <property type="entry name" value="PyrdxlP-dep_de-COase"/>
</dbReference>
<keyword evidence="4 6" id="KW-0663">Pyridoxal phosphate</keyword>
<dbReference type="AlphaFoldDB" id="F2J1V2"/>
<dbReference type="InterPro" id="IPR015424">
    <property type="entry name" value="PyrdxlP-dep_Trfase"/>
</dbReference>
<keyword evidence="9" id="KW-1185">Reference proteome</keyword>
<dbReference type="KEGG" id="pgv:SL003B_3591"/>
<sequence>MDSADYRFWTGRAADWAADYRDTIRTRPVRARTAPGEIAARIPAAPPEAPEPMEAIFADFERDIVPGMTHWQHPRFFAYFPANAAPVSVVAEILVSAMAAQCMLWQTSPAATELETRVLDWLRQALGLPDGFHGVIQDSASSATLAAVLTMRERALGWAGNRQGLAGVPAVRVYASPEAHSSVERAIWIAGIGADNLVRIPTHGPLRGMQAQALEAAITADRTAGFLPAGIVACIGGTSIGGTDDIAAVAAVAARHGLFLHVDAAWAGSAMICPEFRTLWAGVEAADSLVFNPHKWLGAQFDCSAHFVRDPEALVRTLAIRPDYLRTHGKDGVVNYSEWSVPLGRRFRALKLWFLIRAHGLDGLRTMIRNHVAWARDLAERIDAEPDFEIVSAPVLSLFSFRYKPAGCADADADALTQRLLTAINDDGRIYLTQTTVDGRYAIRFQAGQFETTRDDVTAAYDIITGIARGL</sequence>